<feature type="compositionally biased region" description="Polar residues" evidence="3">
    <location>
        <begin position="333"/>
        <end position="343"/>
    </location>
</feature>
<comment type="catalytic activity">
    <reaction evidence="1">
        <text>5-diphospho-1D-myo-inositol 1,2,3,4,6-pentakisphosphate + ATP + H(+) = 1,5-bis(diphospho)-1D-myo-inositol 2,3,4,6-tetrakisphosphate + ADP</text>
        <dbReference type="Rhea" id="RHEA:10276"/>
        <dbReference type="ChEBI" id="CHEBI:15378"/>
        <dbReference type="ChEBI" id="CHEBI:30616"/>
        <dbReference type="ChEBI" id="CHEBI:58628"/>
        <dbReference type="ChEBI" id="CHEBI:77983"/>
        <dbReference type="ChEBI" id="CHEBI:456216"/>
        <dbReference type="EC" id="2.7.4.24"/>
    </reaction>
    <physiologicalReaction direction="left-to-right" evidence="1">
        <dbReference type="Rhea" id="RHEA:10277"/>
    </physiologicalReaction>
</comment>
<dbReference type="AlphaFoldDB" id="A0A915JQ76"/>
<feature type="region of interest" description="Disordered" evidence="3">
    <location>
        <begin position="316"/>
        <end position="343"/>
    </location>
</feature>
<feature type="compositionally biased region" description="Basic and acidic residues" evidence="3">
    <location>
        <begin position="107"/>
        <end position="121"/>
    </location>
</feature>
<dbReference type="WBParaSite" id="nRc.2.0.1.t28257-RA">
    <property type="protein sequence ID" value="nRc.2.0.1.t28257-RA"/>
    <property type="gene ID" value="nRc.2.0.1.g28257"/>
</dbReference>
<dbReference type="GO" id="GO:0005829">
    <property type="term" value="C:cytosol"/>
    <property type="evidence" value="ECO:0007669"/>
    <property type="project" value="TreeGrafter"/>
</dbReference>
<protein>
    <submittedName>
        <fullName evidence="5">Uncharacterized protein</fullName>
    </submittedName>
</protein>
<name>A0A915JQ76_ROMCU</name>
<evidence type="ECO:0000313" key="5">
    <source>
        <dbReference type="WBParaSite" id="nRc.2.0.1.t28257-RA"/>
    </source>
</evidence>
<dbReference type="InterPro" id="IPR037446">
    <property type="entry name" value="His_Pase_VIP1"/>
</dbReference>
<reference evidence="5" key="1">
    <citation type="submission" date="2022-11" db="UniProtKB">
        <authorList>
            <consortium name="WormBaseParasite"/>
        </authorList>
    </citation>
    <scope>IDENTIFICATION</scope>
</reference>
<dbReference type="GO" id="GO:0000828">
    <property type="term" value="F:inositol hexakisphosphate kinase activity"/>
    <property type="evidence" value="ECO:0007669"/>
    <property type="project" value="TreeGrafter"/>
</dbReference>
<accession>A0A915JQ76</accession>
<feature type="compositionally biased region" description="Low complexity" evidence="3">
    <location>
        <begin position="124"/>
        <end position="140"/>
    </location>
</feature>
<dbReference type="PANTHER" id="PTHR12750">
    <property type="entry name" value="DIPHOSPHOINOSITOL PENTAKISPHOSPHATE KINASE"/>
    <property type="match status" value="1"/>
</dbReference>
<evidence type="ECO:0000256" key="1">
    <source>
        <dbReference type="ARBA" id="ARBA00033696"/>
    </source>
</evidence>
<feature type="compositionally biased region" description="Polar residues" evidence="3">
    <location>
        <begin position="153"/>
        <end position="172"/>
    </location>
</feature>
<dbReference type="GO" id="GO:0006020">
    <property type="term" value="P:inositol metabolic process"/>
    <property type="evidence" value="ECO:0007669"/>
    <property type="project" value="TreeGrafter"/>
</dbReference>
<dbReference type="GO" id="GO:0032958">
    <property type="term" value="P:inositol phosphate biosynthetic process"/>
    <property type="evidence" value="ECO:0007669"/>
    <property type="project" value="TreeGrafter"/>
</dbReference>
<sequence>MSQLVIMLYEDTSKDQGSEQRFHVELHFSPGALPCIQTTHVPGLGYRPKSSETGESFALNLSAINYLNKLEEICEIKNDHSSSENLNENDDLTSPTCPKSRVSIVSLDKKSSKPITIEELKQYTPTNSPKLPSSPLSSDIDINENLTKKLDKSQPTGVSSAIETPPRSSSDGNCTCKKTDDDDNKISYNSNVAAYGRSNGLMRKPASYAGFRHHTVNILRQSDSKFISTAVISGSLHSKESINSTLIPALMTTAVLGRGASEPNLLSFVAKDDEPKEETVLKDIEYFVPPLRSLETLHNQLSWKQMDEFLERITTLKTPMPSPPKTPKCYLSRENSQLVAPVN</sequence>
<evidence type="ECO:0000313" key="4">
    <source>
        <dbReference type="Proteomes" id="UP000887565"/>
    </source>
</evidence>
<evidence type="ECO:0000256" key="2">
    <source>
        <dbReference type="ARBA" id="ARBA00034629"/>
    </source>
</evidence>
<dbReference type="PANTHER" id="PTHR12750:SF9">
    <property type="entry name" value="INOSITOL HEXAKISPHOSPHATE AND DIPHOSPHOINOSITOL-PENTAKISPHOSPHATE KINASE"/>
    <property type="match status" value="1"/>
</dbReference>
<dbReference type="GO" id="GO:0033857">
    <property type="term" value="F:5-diphosphoinositol pentakisphosphate 1-kinase activity"/>
    <property type="evidence" value="ECO:0007669"/>
    <property type="project" value="TreeGrafter"/>
</dbReference>
<dbReference type="Proteomes" id="UP000887565">
    <property type="component" value="Unplaced"/>
</dbReference>
<evidence type="ECO:0000256" key="3">
    <source>
        <dbReference type="SAM" id="MobiDB-lite"/>
    </source>
</evidence>
<organism evidence="4 5">
    <name type="scientific">Romanomermis culicivorax</name>
    <name type="common">Nematode worm</name>
    <dbReference type="NCBI Taxonomy" id="13658"/>
    <lineage>
        <taxon>Eukaryota</taxon>
        <taxon>Metazoa</taxon>
        <taxon>Ecdysozoa</taxon>
        <taxon>Nematoda</taxon>
        <taxon>Enoplea</taxon>
        <taxon>Dorylaimia</taxon>
        <taxon>Mermithida</taxon>
        <taxon>Mermithoidea</taxon>
        <taxon>Mermithidae</taxon>
        <taxon>Romanomermis</taxon>
    </lineage>
</organism>
<keyword evidence="4" id="KW-1185">Reference proteome</keyword>
<feature type="region of interest" description="Disordered" evidence="3">
    <location>
        <begin position="81"/>
        <end position="181"/>
    </location>
</feature>
<proteinExistence type="predicted"/>
<comment type="catalytic activity">
    <reaction evidence="2">
        <text>1D-myo-inositol hexakisphosphate + ATP = 1-diphospho-1D-myo-inositol 2,3,4,5,6-pentakisphosphate + ADP</text>
        <dbReference type="Rhea" id="RHEA:37459"/>
        <dbReference type="ChEBI" id="CHEBI:30616"/>
        <dbReference type="ChEBI" id="CHEBI:58130"/>
        <dbReference type="ChEBI" id="CHEBI:74946"/>
        <dbReference type="ChEBI" id="CHEBI:456216"/>
        <dbReference type="EC" id="2.7.4.24"/>
    </reaction>
    <physiologicalReaction direction="left-to-right" evidence="2">
        <dbReference type="Rhea" id="RHEA:37460"/>
    </physiologicalReaction>
</comment>